<dbReference type="InterPro" id="IPR006675">
    <property type="entry name" value="HDIG_dom"/>
</dbReference>
<dbReference type="PANTHER" id="PTHR45228:SF4">
    <property type="entry name" value="LIPOPROTEIN"/>
    <property type="match status" value="1"/>
</dbReference>
<keyword evidence="3" id="KW-1185">Reference proteome</keyword>
<dbReference type="Pfam" id="PF13487">
    <property type="entry name" value="HD_5"/>
    <property type="match status" value="1"/>
</dbReference>
<evidence type="ECO:0000313" key="3">
    <source>
        <dbReference type="Proteomes" id="UP000608420"/>
    </source>
</evidence>
<accession>A0ABQ1W5G8</accession>
<dbReference type="Proteomes" id="UP000608420">
    <property type="component" value="Unassembled WGS sequence"/>
</dbReference>
<dbReference type="RefSeq" id="WP_188831511.1">
    <property type="nucleotide sequence ID" value="NZ_BMIW01000042.1"/>
</dbReference>
<dbReference type="PROSITE" id="PS51832">
    <property type="entry name" value="HD_GYP"/>
    <property type="match status" value="1"/>
</dbReference>
<dbReference type="PANTHER" id="PTHR45228">
    <property type="entry name" value="CYCLIC DI-GMP PHOSPHODIESTERASE TM_0186-RELATED"/>
    <property type="match status" value="1"/>
</dbReference>
<gene>
    <name evidence="2" type="ORF">GCM10010913_41810</name>
</gene>
<dbReference type="CDD" id="cd00077">
    <property type="entry name" value="HDc"/>
    <property type="match status" value="1"/>
</dbReference>
<feature type="domain" description="HD-GYP" evidence="1">
    <location>
        <begin position="11"/>
        <end position="206"/>
    </location>
</feature>
<dbReference type="SUPFAM" id="SSF109604">
    <property type="entry name" value="HD-domain/PDEase-like"/>
    <property type="match status" value="1"/>
</dbReference>
<reference evidence="3" key="1">
    <citation type="journal article" date="2019" name="Int. J. Syst. Evol. Microbiol.">
        <title>The Global Catalogue of Microorganisms (GCM) 10K type strain sequencing project: providing services to taxonomists for standard genome sequencing and annotation.</title>
        <authorList>
            <consortium name="The Broad Institute Genomics Platform"/>
            <consortium name="The Broad Institute Genome Sequencing Center for Infectious Disease"/>
            <person name="Wu L."/>
            <person name="Ma J."/>
        </authorList>
    </citation>
    <scope>NUCLEOTIDE SEQUENCE [LARGE SCALE GENOMIC DNA]</scope>
    <source>
        <strain evidence="3">CGMCC 1.15420</strain>
    </source>
</reference>
<evidence type="ECO:0000259" key="1">
    <source>
        <dbReference type="PROSITE" id="PS51832"/>
    </source>
</evidence>
<protein>
    <recommendedName>
        <fullName evidence="1">HD-GYP domain-containing protein</fullName>
    </recommendedName>
</protein>
<dbReference type="SMART" id="SM00471">
    <property type="entry name" value="HDc"/>
    <property type="match status" value="1"/>
</dbReference>
<dbReference type="InterPro" id="IPR037522">
    <property type="entry name" value="HD_GYP_dom"/>
</dbReference>
<evidence type="ECO:0000313" key="2">
    <source>
        <dbReference type="EMBL" id="GGG15516.1"/>
    </source>
</evidence>
<comment type="caution">
    <text evidence="2">The sequence shown here is derived from an EMBL/GenBank/DDBJ whole genome shotgun (WGS) entry which is preliminary data.</text>
</comment>
<dbReference type="Gene3D" id="1.10.3210.10">
    <property type="entry name" value="Hypothetical protein af1432"/>
    <property type="match status" value="1"/>
</dbReference>
<name>A0ABQ1W5G8_9BACL</name>
<sequence>MVVSADLIKQLYIDKHSDMASWIKLLLYKHPETYHHSVRVAMLAEKIAKPLELSNADKEQLVRGCFLHDIGKSMIPREVILQSESLSETQREIIKLYPIIGAEMIESNPGFGSEISKIVKYHQERWDGSGYPEGLSGEEIPYAARICAVIDSFDLMMAKRRYHQNRYKVGETKIEILKQCGTKFDPDVVHALIKLPDQVLNIFSID</sequence>
<dbReference type="InterPro" id="IPR052020">
    <property type="entry name" value="Cyclic_di-GMP/3'3'-cGAMP_PDE"/>
</dbReference>
<dbReference type="InterPro" id="IPR003607">
    <property type="entry name" value="HD/PDEase_dom"/>
</dbReference>
<proteinExistence type="predicted"/>
<dbReference type="EMBL" id="BMIW01000042">
    <property type="protein sequence ID" value="GGG15516.1"/>
    <property type="molecule type" value="Genomic_DNA"/>
</dbReference>
<organism evidence="2 3">
    <name type="scientific">Paenibacillus aceti</name>
    <dbReference type="NCBI Taxonomy" id="1820010"/>
    <lineage>
        <taxon>Bacteria</taxon>
        <taxon>Bacillati</taxon>
        <taxon>Bacillota</taxon>
        <taxon>Bacilli</taxon>
        <taxon>Bacillales</taxon>
        <taxon>Paenibacillaceae</taxon>
        <taxon>Paenibacillus</taxon>
    </lineage>
</organism>
<dbReference type="NCBIfam" id="TIGR00277">
    <property type="entry name" value="HDIG"/>
    <property type="match status" value="1"/>
</dbReference>